<feature type="domain" description="Histidine kinase/HSP90-like ATPase" evidence="1">
    <location>
        <begin position="109"/>
        <end position="204"/>
    </location>
</feature>
<evidence type="ECO:0000259" key="2">
    <source>
        <dbReference type="Pfam" id="PF06580"/>
    </source>
</evidence>
<organism evidence="3 4">
    <name type="scientific">Bilifractor porci</name>
    <dbReference type="NCBI Taxonomy" id="2606636"/>
    <lineage>
        <taxon>Bacteria</taxon>
        <taxon>Bacillati</taxon>
        <taxon>Bacillota</taxon>
        <taxon>Clostridia</taxon>
        <taxon>Lachnospirales</taxon>
        <taxon>Lachnospiraceae</taxon>
        <taxon>Bilifractor</taxon>
    </lineage>
</organism>
<dbReference type="PANTHER" id="PTHR34220">
    <property type="entry name" value="SENSOR HISTIDINE KINASE YPDA"/>
    <property type="match status" value="1"/>
</dbReference>
<dbReference type="InterPro" id="IPR003594">
    <property type="entry name" value="HATPase_dom"/>
</dbReference>
<dbReference type="PANTHER" id="PTHR34220:SF7">
    <property type="entry name" value="SENSOR HISTIDINE KINASE YPDA"/>
    <property type="match status" value="1"/>
</dbReference>
<gene>
    <name evidence="3" type="ORF">FYJ60_08560</name>
</gene>
<reference evidence="3 4" key="1">
    <citation type="submission" date="2019-08" db="EMBL/GenBank/DDBJ databases">
        <title>In-depth cultivation of the pig gut microbiome towards novel bacterial diversity and tailored functional studies.</title>
        <authorList>
            <person name="Wylensek D."/>
            <person name="Hitch T.C.A."/>
            <person name="Clavel T."/>
        </authorList>
    </citation>
    <scope>NUCLEOTIDE SEQUENCE [LARGE SCALE GENOMIC DNA]</scope>
    <source>
        <strain evidence="3 4">Oil+RF-744-WCA-WT-13</strain>
    </source>
</reference>
<evidence type="ECO:0000313" key="4">
    <source>
        <dbReference type="Proteomes" id="UP000466864"/>
    </source>
</evidence>
<feature type="domain" description="Signal transduction histidine kinase internal region" evidence="2">
    <location>
        <begin position="15"/>
        <end position="91"/>
    </location>
</feature>
<dbReference type="Proteomes" id="UP000466864">
    <property type="component" value="Unassembled WGS sequence"/>
</dbReference>
<sequence length="205" mass="23514">MRQPENYSEIVKRENMARQMQFHFLYNTLSSIREVVLQDPEYASDLIYDFTVYLRACIRTMQNQELISVYQEMEYVRAYVNIEKMRMGKRLHVTYDLQSEDFKIVPLSIQPLVENAIRHGIFPKGLQGGNVSIKAETLAGCHIITVKDDGVGFDYQKVQDEVRRGERDSVGLDNTTSRLKQQCNADIVITSEIGTGTTVTILVPI</sequence>
<dbReference type="InterPro" id="IPR036890">
    <property type="entry name" value="HATPase_C_sf"/>
</dbReference>
<accession>A0A7X2P9S3</accession>
<evidence type="ECO:0000259" key="1">
    <source>
        <dbReference type="Pfam" id="PF02518"/>
    </source>
</evidence>
<dbReference type="InterPro" id="IPR010559">
    <property type="entry name" value="Sig_transdc_His_kin_internal"/>
</dbReference>
<name>A0A7X2P9S3_9FIRM</name>
<dbReference type="InterPro" id="IPR050640">
    <property type="entry name" value="Bact_2-comp_sensor_kinase"/>
</dbReference>
<dbReference type="EMBL" id="VUMV01000005">
    <property type="protein sequence ID" value="MST82363.1"/>
    <property type="molecule type" value="Genomic_DNA"/>
</dbReference>
<dbReference type="SUPFAM" id="SSF55874">
    <property type="entry name" value="ATPase domain of HSP90 chaperone/DNA topoisomerase II/histidine kinase"/>
    <property type="match status" value="1"/>
</dbReference>
<comment type="caution">
    <text evidence="3">The sequence shown here is derived from an EMBL/GenBank/DDBJ whole genome shotgun (WGS) entry which is preliminary data.</text>
</comment>
<protein>
    <recommendedName>
        <fullName evidence="5">Signal transduction histidine kinase internal region domain-containing protein</fullName>
    </recommendedName>
</protein>
<proteinExistence type="predicted"/>
<dbReference type="Gene3D" id="3.30.565.10">
    <property type="entry name" value="Histidine kinase-like ATPase, C-terminal domain"/>
    <property type="match status" value="1"/>
</dbReference>
<dbReference type="Pfam" id="PF06580">
    <property type="entry name" value="His_kinase"/>
    <property type="match status" value="1"/>
</dbReference>
<dbReference type="GO" id="GO:0016020">
    <property type="term" value="C:membrane"/>
    <property type="evidence" value="ECO:0007669"/>
    <property type="project" value="InterPro"/>
</dbReference>
<evidence type="ECO:0008006" key="5">
    <source>
        <dbReference type="Google" id="ProtNLM"/>
    </source>
</evidence>
<keyword evidence="4" id="KW-1185">Reference proteome</keyword>
<dbReference type="Pfam" id="PF02518">
    <property type="entry name" value="HATPase_c"/>
    <property type="match status" value="1"/>
</dbReference>
<evidence type="ECO:0000313" key="3">
    <source>
        <dbReference type="EMBL" id="MST82363.1"/>
    </source>
</evidence>
<dbReference type="AlphaFoldDB" id="A0A7X2P9S3"/>
<dbReference type="GO" id="GO:0000155">
    <property type="term" value="F:phosphorelay sensor kinase activity"/>
    <property type="evidence" value="ECO:0007669"/>
    <property type="project" value="InterPro"/>
</dbReference>